<feature type="compositionally biased region" description="Acidic residues" evidence="6">
    <location>
        <begin position="41"/>
        <end position="57"/>
    </location>
</feature>
<feature type="compositionally biased region" description="Polar residues" evidence="6">
    <location>
        <begin position="1"/>
        <end position="16"/>
    </location>
</feature>
<comment type="similarity">
    <text evidence="5">Belongs to the SDS22 family.</text>
</comment>
<dbReference type="PANTHER" id="PTHR45973">
    <property type="entry name" value="PROTEIN PHOSPHATASE 1 REGULATORY SUBUNIT SDS22-RELATED"/>
    <property type="match status" value="1"/>
</dbReference>
<evidence type="ECO:0000256" key="6">
    <source>
        <dbReference type="SAM" id="MobiDB-lite"/>
    </source>
</evidence>
<evidence type="ECO:0000256" key="3">
    <source>
        <dbReference type="ARBA" id="ARBA00022737"/>
    </source>
</evidence>
<dbReference type="SMART" id="SM00369">
    <property type="entry name" value="LRR_TYP"/>
    <property type="match status" value="6"/>
</dbReference>
<gene>
    <name evidence="7" type="ORF">PISMIDRAFT_215005</name>
</gene>
<dbReference type="PROSITE" id="PS51450">
    <property type="entry name" value="LRR"/>
    <property type="match status" value="8"/>
</dbReference>
<evidence type="ECO:0000313" key="8">
    <source>
        <dbReference type="Proteomes" id="UP000054018"/>
    </source>
</evidence>
<evidence type="ECO:0000256" key="4">
    <source>
        <dbReference type="ARBA" id="ARBA00023242"/>
    </source>
</evidence>
<reference evidence="7 8" key="1">
    <citation type="submission" date="2014-04" db="EMBL/GenBank/DDBJ databases">
        <authorList>
            <consortium name="DOE Joint Genome Institute"/>
            <person name="Kuo A."/>
            <person name="Kohler A."/>
            <person name="Costa M.D."/>
            <person name="Nagy L.G."/>
            <person name="Floudas D."/>
            <person name="Copeland A."/>
            <person name="Barry K.W."/>
            <person name="Cichocki N."/>
            <person name="Veneault-Fourrey C."/>
            <person name="LaButti K."/>
            <person name="Lindquist E.A."/>
            <person name="Lipzen A."/>
            <person name="Lundell T."/>
            <person name="Morin E."/>
            <person name="Murat C."/>
            <person name="Sun H."/>
            <person name="Tunlid A."/>
            <person name="Henrissat B."/>
            <person name="Grigoriev I.V."/>
            <person name="Hibbett D.S."/>
            <person name="Martin F."/>
            <person name="Nordberg H.P."/>
            <person name="Cantor M.N."/>
            <person name="Hua S.X."/>
        </authorList>
    </citation>
    <scope>NUCLEOTIDE SEQUENCE [LARGE SCALE GENOMIC DNA]</scope>
    <source>
        <strain evidence="7 8">441</strain>
    </source>
</reference>
<dbReference type="STRING" id="765257.A0A0C9ZCE3"/>
<dbReference type="SUPFAM" id="SSF52058">
    <property type="entry name" value="L domain-like"/>
    <property type="match status" value="1"/>
</dbReference>
<evidence type="ECO:0000313" key="7">
    <source>
        <dbReference type="EMBL" id="KIK17633.1"/>
    </source>
</evidence>
<keyword evidence="8" id="KW-1185">Reference proteome</keyword>
<comment type="subcellular location">
    <subcellularLocation>
        <location evidence="1">Nucleus</location>
    </subcellularLocation>
</comment>
<dbReference type="InterPro" id="IPR001611">
    <property type="entry name" value="Leu-rich_rpt"/>
</dbReference>
<dbReference type="Proteomes" id="UP000054018">
    <property type="component" value="Unassembled WGS sequence"/>
</dbReference>
<dbReference type="OrthoDB" id="266138at2759"/>
<proteinExistence type="inferred from homology"/>
<evidence type="ECO:0000256" key="1">
    <source>
        <dbReference type="ARBA" id="ARBA00004123"/>
    </source>
</evidence>
<protein>
    <recommendedName>
        <fullName evidence="9">Protein phosphatase 1 regulatory subunit 7</fullName>
    </recommendedName>
</protein>
<sequence>MSGSTVAVNAESSGANNVPDAEDRPTARVVITSGDDHDADDRDDDETGDAVADRDDEDDEDILENYPDETTELDLWDMRITSLAPLRLQRFADHLTRLVLRKNLIKELDPAIFQALSKLEHLDLYDNKIKHVGDALSNLTSLEHLDLSFNVLREIPEALSRLTALKIAFFVQNRISHITGFQGLGATLTSLELGANRIRRIEGLDALVNLKELWLGKNKIAQIENLDNLKQLTILSLQSNRIIKVENLDKLENLEQLLLSHNGIEKLEGLEHNTKLKMLDVGSNFIPAIENVSHLTSLEDLWLGGNKIPDLQTLEPQLRHISTLQTIYLEGNPCQKNEGTSYMRKIRLALPQLTQIDATYL</sequence>
<reference evidence="8" key="2">
    <citation type="submission" date="2015-01" db="EMBL/GenBank/DDBJ databases">
        <title>Evolutionary Origins and Diversification of the Mycorrhizal Mutualists.</title>
        <authorList>
            <consortium name="DOE Joint Genome Institute"/>
            <consortium name="Mycorrhizal Genomics Consortium"/>
            <person name="Kohler A."/>
            <person name="Kuo A."/>
            <person name="Nagy L.G."/>
            <person name="Floudas D."/>
            <person name="Copeland A."/>
            <person name="Barry K.W."/>
            <person name="Cichocki N."/>
            <person name="Veneault-Fourrey C."/>
            <person name="LaButti K."/>
            <person name="Lindquist E.A."/>
            <person name="Lipzen A."/>
            <person name="Lundell T."/>
            <person name="Morin E."/>
            <person name="Murat C."/>
            <person name="Riley R."/>
            <person name="Ohm R."/>
            <person name="Sun H."/>
            <person name="Tunlid A."/>
            <person name="Henrissat B."/>
            <person name="Grigoriev I.V."/>
            <person name="Hibbett D.S."/>
            <person name="Martin F."/>
        </authorList>
    </citation>
    <scope>NUCLEOTIDE SEQUENCE [LARGE SCALE GENOMIC DNA]</scope>
    <source>
        <strain evidence="8">441</strain>
    </source>
</reference>
<dbReference type="PANTHER" id="PTHR45973:SF23">
    <property type="entry name" value="PROTEIN PHOSPHATASE 1 REGULATORY SUBUNIT 7"/>
    <property type="match status" value="1"/>
</dbReference>
<evidence type="ECO:0008006" key="9">
    <source>
        <dbReference type="Google" id="ProtNLM"/>
    </source>
</evidence>
<dbReference type="InterPro" id="IPR003591">
    <property type="entry name" value="Leu-rich_rpt_typical-subtyp"/>
</dbReference>
<keyword evidence="2" id="KW-0433">Leucine-rich repeat</keyword>
<dbReference type="Pfam" id="PF13855">
    <property type="entry name" value="LRR_8"/>
    <property type="match status" value="1"/>
</dbReference>
<dbReference type="InterPro" id="IPR025875">
    <property type="entry name" value="Leu-rich_rpt_4"/>
</dbReference>
<evidence type="ECO:0000256" key="5">
    <source>
        <dbReference type="ARBA" id="ARBA00023460"/>
    </source>
</evidence>
<evidence type="ECO:0000256" key="2">
    <source>
        <dbReference type="ARBA" id="ARBA00022614"/>
    </source>
</evidence>
<dbReference type="Gene3D" id="3.80.10.10">
    <property type="entry name" value="Ribonuclease Inhibitor"/>
    <property type="match status" value="2"/>
</dbReference>
<dbReference type="GO" id="GO:0005634">
    <property type="term" value="C:nucleus"/>
    <property type="evidence" value="ECO:0007669"/>
    <property type="project" value="UniProtKB-SubCell"/>
</dbReference>
<accession>A0A0C9ZCE3</accession>
<dbReference type="Pfam" id="PF12799">
    <property type="entry name" value="LRR_4"/>
    <property type="match status" value="1"/>
</dbReference>
<keyword evidence="3" id="KW-0677">Repeat</keyword>
<feature type="region of interest" description="Disordered" evidence="6">
    <location>
        <begin position="1"/>
        <end position="57"/>
    </location>
</feature>
<dbReference type="SMART" id="SM00365">
    <property type="entry name" value="LRR_SD22"/>
    <property type="match status" value="9"/>
</dbReference>
<name>A0A0C9ZCE3_9AGAM</name>
<dbReference type="HOGENOM" id="CLU_044236_0_0_1"/>
<dbReference type="EMBL" id="KN833823">
    <property type="protein sequence ID" value="KIK17633.1"/>
    <property type="molecule type" value="Genomic_DNA"/>
</dbReference>
<dbReference type="InterPro" id="IPR032675">
    <property type="entry name" value="LRR_dom_sf"/>
</dbReference>
<organism evidence="7 8">
    <name type="scientific">Pisolithus microcarpus 441</name>
    <dbReference type="NCBI Taxonomy" id="765257"/>
    <lineage>
        <taxon>Eukaryota</taxon>
        <taxon>Fungi</taxon>
        <taxon>Dikarya</taxon>
        <taxon>Basidiomycota</taxon>
        <taxon>Agaricomycotina</taxon>
        <taxon>Agaricomycetes</taxon>
        <taxon>Agaricomycetidae</taxon>
        <taxon>Boletales</taxon>
        <taxon>Sclerodermatineae</taxon>
        <taxon>Pisolithaceae</taxon>
        <taxon>Pisolithus</taxon>
    </lineage>
</organism>
<keyword evidence="4" id="KW-0539">Nucleus</keyword>
<dbReference type="InterPro" id="IPR050576">
    <property type="entry name" value="Cilia_flagella_integrity"/>
</dbReference>
<dbReference type="AlphaFoldDB" id="A0A0C9ZCE3"/>